<dbReference type="InterPro" id="IPR013087">
    <property type="entry name" value="Znf_C2H2_type"/>
</dbReference>
<evidence type="ECO:0000313" key="11">
    <source>
        <dbReference type="Proteomes" id="UP001150266"/>
    </source>
</evidence>
<accession>A0A9W9DS99</accession>
<dbReference type="GO" id="GO:0005634">
    <property type="term" value="C:nucleus"/>
    <property type="evidence" value="ECO:0007669"/>
    <property type="project" value="UniProtKB-SubCell"/>
</dbReference>
<reference evidence="10" key="1">
    <citation type="submission" date="2022-08" db="EMBL/GenBank/DDBJ databases">
        <title>A Global Phylogenomic Analysis of the Shiitake Genus Lentinula.</title>
        <authorList>
            <consortium name="DOE Joint Genome Institute"/>
            <person name="Sierra-Patev S."/>
            <person name="Min B."/>
            <person name="Naranjo-Ortiz M."/>
            <person name="Looney B."/>
            <person name="Konkel Z."/>
            <person name="Slot J.C."/>
            <person name="Sakamoto Y."/>
            <person name="Steenwyk J.L."/>
            <person name="Rokas A."/>
            <person name="Carro J."/>
            <person name="Camarero S."/>
            <person name="Ferreira P."/>
            <person name="Molpeceres G."/>
            <person name="Ruiz-Duenas F.J."/>
            <person name="Serrano A."/>
            <person name="Henrissat B."/>
            <person name="Drula E."/>
            <person name="Hughes K.W."/>
            <person name="Mata J.L."/>
            <person name="Ishikawa N.K."/>
            <person name="Vargas-Isla R."/>
            <person name="Ushijima S."/>
            <person name="Smith C.A."/>
            <person name="Ahrendt S."/>
            <person name="Andreopoulos W."/>
            <person name="He G."/>
            <person name="Labutti K."/>
            <person name="Lipzen A."/>
            <person name="Ng V."/>
            <person name="Riley R."/>
            <person name="Sandor L."/>
            <person name="Barry K."/>
            <person name="Martinez A.T."/>
            <person name="Xiao Y."/>
            <person name="Gibbons J.G."/>
            <person name="Terashima K."/>
            <person name="Grigoriev I.V."/>
            <person name="Hibbett D.S."/>
        </authorList>
    </citation>
    <scope>NUCLEOTIDE SEQUENCE</scope>
    <source>
        <strain evidence="10">JLM2183</strain>
    </source>
</reference>
<dbReference type="Pfam" id="PF12874">
    <property type="entry name" value="zf-met"/>
    <property type="match status" value="2"/>
</dbReference>
<gene>
    <name evidence="10" type="ORF">J3R30DRAFT_1842868</name>
</gene>
<comment type="subcellular location">
    <subcellularLocation>
        <location evidence="1">Nucleus</location>
    </subcellularLocation>
</comment>
<dbReference type="OrthoDB" id="6077919at2759"/>
<protein>
    <recommendedName>
        <fullName evidence="9">C2H2-type domain-containing protein</fullName>
    </recommendedName>
</protein>
<dbReference type="Pfam" id="PF00096">
    <property type="entry name" value="zf-C2H2"/>
    <property type="match status" value="1"/>
</dbReference>
<dbReference type="PANTHER" id="PTHR24406">
    <property type="entry name" value="TRANSCRIPTIONAL REPRESSOR CTCFL-RELATED"/>
    <property type="match status" value="1"/>
</dbReference>
<keyword evidence="4 7" id="KW-0863">Zinc-finger</keyword>
<organism evidence="10 11">
    <name type="scientific">Lentinula aciculospora</name>
    <dbReference type="NCBI Taxonomy" id="153920"/>
    <lineage>
        <taxon>Eukaryota</taxon>
        <taxon>Fungi</taxon>
        <taxon>Dikarya</taxon>
        <taxon>Basidiomycota</taxon>
        <taxon>Agaricomycotina</taxon>
        <taxon>Agaricomycetes</taxon>
        <taxon>Agaricomycetidae</taxon>
        <taxon>Agaricales</taxon>
        <taxon>Marasmiineae</taxon>
        <taxon>Omphalotaceae</taxon>
        <taxon>Lentinula</taxon>
    </lineage>
</organism>
<name>A0A9W9DS99_9AGAR</name>
<evidence type="ECO:0000256" key="1">
    <source>
        <dbReference type="ARBA" id="ARBA00004123"/>
    </source>
</evidence>
<dbReference type="GO" id="GO:0008270">
    <property type="term" value="F:zinc ion binding"/>
    <property type="evidence" value="ECO:0007669"/>
    <property type="project" value="UniProtKB-KW"/>
</dbReference>
<evidence type="ECO:0000256" key="2">
    <source>
        <dbReference type="ARBA" id="ARBA00022723"/>
    </source>
</evidence>
<dbReference type="InterPro" id="IPR050888">
    <property type="entry name" value="ZnF_C2H2-type_TF"/>
</dbReference>
<dbReference type="Proteomes" id="UP001150266">
    <property type="component" value="Unassembled WGS sequence"/>
</dbReference>
<feature type="domain" description="C2H2-type" evidence="9">
    <location>
        <begin position="192"/>
        <end position="221"/>
    </location>
</feature>
<feature type="domain" description="C2H2-type" evidence="9">
    <location>
        <begin position="13"/>
        <end position="43"/>
    </location>
</feature>
<keyword evidence="3" id="KW-0677">Repeat</keyword>
<feature type="region of interest" description="Disordered" evidence="8">
    <location>
        <begin position="32"/>
        <end position="54"/>
    </location>
</feature>
<comment type="caution">
    <text evidence="10">The sequence shown here is derived from an EMBL/GenBank/DDBJ whole genome shotgun (WGS) entry which is preliminary data.</text>
</comment>
<evidence type="ECO:0000256" key="5">
    <source>
        <dbReference type="ARBA" id="ARBA00022833"/>
    </source>
</evidence>
<dbReference type="AlphaFoldDB" id="A0A9W9DS99"/>
<feature type="compositionally biased region" description="Acidic residues" evidence="8">
    <location>
        <begin position="42"/>
        <end position="54"/>
    </location>
</feature>
<keyword evidence="6" id="KW-0539">Nucleus</keyword>
<keyword evidence="5" id="KW-0862">Zinc</keyword>
<evidence type="ECO:0000259" key="9">
    <source>
        <dbReference type="PROSITE" id="PS50157"/>
    </source>
</evidence>
<sequence length="270" mass="30672">MNHYYESSEDEAAYCTDCGRTFVDTRALQQHYRNSPAHQESDHEDDCYSSSEQEDTDDYKTYCQSCDRKFKDSLSLFQHLAASSRHDWCFICSRDFSSPNALAQHSSSPVHRARDIRCPLCKESFKMVSAIAQHIESGSCRSDINRHTVTQAVRSLNLVPAISINRRITGGSTSRTITSYSATERAYNGSAYECYLCHRTFNTLNALNTHLSSPAHDTKEFRCPKCRNEYSLISGLVHHIESEACGIAKFEAVRKQMLGLTNSFRKMLTM</sequence>
<dbReference type="SMART" id="SM00355">
    <property type="entry name" value="ZnF_C2H2"/>
    <property type="match status" value="6"/>
</dbReference>
<evidence type="ECO:0000256" key="7">
    <source>
        <dbReference type="PROSITE-ProRule" id="PRU00042"/>
    </source>
</evidence>
<evidence type="ECO:0000256" key="4">
    <source>
        <dbReference type="ARBA" id="ARBA00022771"/>
    </source>
</evidence>
<proteinExistence type="predicted"/>
<keyword evidence="2" id="KW-0479">Metal-binding</keyword>
<evidence type="ECO:0000256" key="8">
    <source>
        <dbReference type="SAM" id="MobiDB-lite"/>
    </source>
</evidence>
<evidence type="ECO:0000256" key="6">
    <source>
        <dbReference type="ARBA" id="ARBA00023242"/>
    </source>
</evidence>
<evidence type="ECO:0000256" key="3">
    <source>
        <dbReference type="ARBA" id="ARBA00022737"/>
    </source>
</evidence>
<dbReference type="EMBL" id="JAOTPV010000004">
    <property type="protein sequence ID" value="KAJ4483858.1"/>
    <property type="molecule type" value="Genomic_DNA"/>
</dbReference>
<evidence type="ECO:0000313" key="10">
    <source>
        <dbReference type="EMBL" id="KAJ4483858.1"/>
    </source>
</evidence>
<keyword evidence="11" id="KW-1185">Reference proteome</keyword>
<dbReference type="PROSITE" id="PS50157">
    <property type="entry name" value="ZINC_FINGER_C2H2_2"/>
    <property type="match status" value="2"/>
</dbReference>
<dbReference type="Gene3D" id="3.30.160.60">
    <property type="entry name" value="Classic Zinc Finger"/>
    <property type="match status" value="2"/>
</dbReference>
<dbReference type="PROSITE" id="PS00028">
    <property type="entry name" value="ZINC_FINGER_C2H2_1"/>
    <property type="match status" value="2"/>
</dbReference>